<dbReference type="eggNOG" id="COG1943">
    <property type="taxonomic scope" value="Bacteria"/>
</dbReference>
<evidence type="ECO:0000313" key="3">
    <source>
        <dbReference type="Proteomes" id="UP000005459"/>
    </source>
</evidence>
<dbReference type="AlphaFoldDB" id="F9UIC3"/>
<name>F9UIC3_9GAMM</name>
<dbReference type="GO" id="GO:0004803">
    <property type="term" value="F:transposase activity"/>
    <property type="evidence" value="ECO:0007669"/>
    <property type="project" value="InterPro"/>
</dbReference>
<dbReference type="PATRIC" id="fig|768671.3.peg.4918"/>
<dbReference type="PANTHER" id="PTHR34322">
    <property type="entry name" value="TRANSPOSASE, Y1_TNP DOMAIN-CONTAINING"/>
    <property type="match status" value="1"/>
</dbReference>
<feature type="domain" description="Transposase IS200-like" evidence="1">
    <location>
        <begin position="9"/>
        <end position="123"/>
    </location>
</feature>
<dbReference type="Proteomes" id="UP000005459">
    <property type="component" value="Unassembled WGS sequence"/>
</dbReference>
<proteinExistence type="predicted"/>
<evidence type="ECO:0000313" key="2">
    <source>
        <dbReference type="EMBL" id="EGV16075.1"/>
    </source>
</evidence>
<dbReference type="NCBIfam" id="NF047646">
    <property type="entry name" value="REP_Tyr_transpos"/>
    <property type="match status" value="1"/>
</dbReference>
<dbReference type="GO" id="GO:0003677">
    <property type="term" value="F:DNA binding"/>
    <property type="evidence" value="ECO:0007669"/>
    <property type="project" value="InterPro"/>
</dbReference>
<keyword evidence="3" id="KW-1185">Reference proteome</keyword>
<dbReference type="Gene3D" id="3.30.70.1290">
    <property type="entry name" value="Transposase IS200-like"/>
    <property type="match status" value="1"/>
</dbReference>
<organism evidence="2 3">
    <name type="scientific">Thiocapsa marina 5811</name>
    <dbReference type="NCBI Taxonomy" id="768671"/>
    <lineage>
        <taxon>Bacteria</taxon>
        <taxon>Pseudomonadati</taxon>
        <taxon>Pseudomonadota</taxon>
        <taxon>Gammaproteobacteria</taxon>
        <taxon>Chromatiales</taxon>
        <taxon>Chromatiaceae</taxon>
        <taxon>Thiocapsa</taxon>
    </lineage>
</organism>
<dbReference type="SMART" id="SM01321">
    <property type="entry name" value="Y1_Tnp"/>
    <property type="match status" value="1"/>
</dbReference>
<reference evidence="2 3" key="1">
    <citation type="submission" date="2011-06" db="EMBL/GenBank/DDBJ databases">
        <title>The draft genome of Thiocapsa marina 5811.</title>
        <authorList>
            <consortium name="US DOE Joint Genome Institute (JGI-PGF)"/>
            <person name="Lucas S."/>
            <person name="Han J."/>
            <person name="Cheng J.-F."/>
            <person name="Goodwin L."/>
            <person name="Pitluck S."/>
            <person name="Peters L."/>
            <person name="Land M.L."/>
            <person name="Hauser L."/>
            <person name="Vogl K."/>
            <person name="Liu Z."/>
            <person name="Imhoff J."/>
            <person name="Thiel V."/>
            <person name="Frigaard N.-U."/>
            <person name="Bryant D."/>
            <person name="Woyke T.J."/>
        </authorList>
    </citation>
    <scope>NUCLEOTIDE SEQUENCE [LARGE SCALE GENOMIC DNA]</scope>
    <source>
        <strain evidence="2 3">5811</strain>
    </source>
</reference>
<dbReference type="GO" id="GO:0006313">
    <property type="term" value="P:DNA transposition"/>
    <property type="evidence" value="ECO:0007669"/>
    <property type="project" value="InterPro"/>
</dbReference>
<evidence type="ECO:0000259" key="1">
    <source>
        <dbReference type="SMART" id="SM01321"/>
    </source>
</evidence>
<dbReference type="InterPro" id="IPR002686">
    <property type="entry name" value="Transposase_17"/>
</dbReference>
<dbReference type="SUPFAM" id="SSF143422">
    <property type="entry name" value="Transposase IS200-like"/>
    <property type="match status" value="1"/>
</dbReference>
<gene>
    <name evidence="2" type="ORF">ThimaDRAFT_4676</name>
</gene>
<dbReference type="PANTHER" id="PTHR34322:SF2">
    <property type="entry name" value="TRANSPOSASE IS200-LIKE DOMAIN-CONTAINING PROTEIN"/>
    <property type="match status" value="1"/>
</dbReference>
<protein>
    <recommendedName>
        <fullName evidence="1">Transposase IS200-like domain-containing protein</fullName>
    </recommendedName>
</protein>
<dbReference type="STRING" id="768671.ThimaDRAFT_4676"/>
<dbReference type="Pfam" id="PF01797">
    <property type="entry name" value="Y1_Tnp"/>
    <property type="match status" value="1"/>
</dbReference>
<accession>F9UIC3</accession>
<dbReference type="EMBL" id="AFWV01000024">
    <property type="protein sequence ID" value="EGV16075.1"/>
    <property type="molecule type" value="Genomic_DNA"/>
</dbReference>
<dbReference type="RefSeq" id="WP_007195547.1">
    <property type="nucleotide sequence ID" value="NZ_AFWV01000024.1"/>
</dbReference>
<sequence>MARPLRIEFPGALYHITSRGDAREDIYRGDGDRQMFLALLAEVCERFNWRGHAYCLMSNHYHLLMETPDANLSRGMRQLNGVYTRRFNDSHGRCGHVFQGRYKAIIVQKETYLKELARYIVLNPVRARMVERPQDWPWSSYLATTDHAPCPDWLCRDWLLSAFGSSEEAAVARYRRFVAEGIGQAGPWEQLKQQVFLGSDAFVEELSRRVPNDRDLGEVPLAQRRPPAKPLAEYVSRYRDRDQAIAAAYASGGYALKEIGSHFGLHYARVSRIARAAKEAKGKT</sequence>
<dbReference type="InterPro" id="IPR036515">
    <property type="entry name" value="Transposase_17_sf"/>
</dbReference>
<dbReference type="OrthoDB" id="9814067at2"/>